<comment type="caution">
    <text evidence="1">The sequence shown here is derived from an EMBL/GenBank/DDBJ whole genome shotgun (WGS) entry which is preliminary data.</text>
</comment>
<accession>A0A9D4SML7</accession>
<gene>
    <name evidence="1" type="ORF">HPB52_024835</name>
</gene>
<dbReference type="EMBL" id="JABSTV010001680">
    <property type="protein sequence ID" value="KAH7932190.1"/>
    <property type="molecule type" value="Genomic_DNA"/>
</dbReference>
<protein>
    <submittedName>
        <fullName evidence="1">Uncharacterized protein</fullName>
    </submittedName>
</protein>
<dbReference type="Proteomes" id="UP000821837">
    <property type="component" value="Unassembled WGS sequence"/>
</dbReference>
<reference evidence="1" key="1">
    <citation type="journal article" date="2020" name="Cell">
        <title>Large-Scale Comparative Analyses of Tick Genomes Elucidate Their Genetic Diversity and Vector Capacities.</title>
        <authorList>
            <consortium name="Tick Genome and Microbiome Consortium (TIGMIC)"/>
            <person name="Jia N."/>
            <person name="Wang J."/>
            <person name="Shi W."/>
            <person name="Du L."/>
            <person name="Sun Y."/>
            <person name="Zhan W."/>
            <person name="Jiang J.F."/>
            <person name="Wang Q."/>
            <person name="Zhang B."/>
            <person name="Ji P."/>
            <person name="Bell-Sakyi L."/>
            <person name="Cui X.M."/>
            <person name="Yuan T.T."/>
            <person name="Jiang B.G."/>
            <person name="Yang W.F."/>
            <person name="Lam T.T."/>
            <person name="Chang Q.C."/>
            <person name="Ding S.J."/>
            <person name="Wang X.J."/>
            <person name="Zhu J.G."/>
            <person name="Ruan X.D."/>
            <person name="Zhao L."/>
            <person name="Wei J.T."/>
            <person name="Ye R.Z."/>
            <person name="Que T.C."/>
            <person name="Du C.H."/>
            <person name="Zhou Y.H."/>
            <person name="Cheng J.X."/>
            <person name="Dai P.F."/>
            <person name="Guo W.B."/>
            <person name="Han X.H."/>
            <person name="Huang E.J."/>
            <person name="Li L.F."/>
            <person name="Wei W."/>
            <person name="Gao Y.C."/>
            <person name="Liu J.Z."/>
            <person name="Shao H.Z."/>
            <person name="Wang X."/>
            <person name="Wang C.C."/>
            <person name="Yang T.C."/>
            <person name="Huo Q.B."/>
            <person name="Li W."/>
            <person name="Chen H.Y."/>
            <person name="Chen S.E."/>
            <person name="Zhou L.G."/>
            <person name="Ni X.B."/>
            <person name="Tian J.H."/>
            <person name="Sheng Y."/>
            <person name="Liu T."/>
            <person name="Pan Y.S."/>
            <person name="Xia L.Y."/>
            <person name="Li J."/>
            <person name="Zhao F."/>
            <person name="Cao W.C."/>
        </authorList>
    </citation>
    <scope>NUCLEOTIDE SEQUENCE</scope>
    <source>
        <strain evidence="1">Rsan-2018</strain>
    </source>
</reference>
<evidence type="ECO:0000313" key="1">
    <source>
        <dbReference type="EMBL" id="KAH7932190.1"/>
    </source>
</evidence>
<dbReference type="AlphaFoldDB" id="A0A9D4SML7"/>
<organism evidence="1 2">
    <name type="scientific">Rhipicephalus sanguineus</name>
    <name type="common">Brown dog tick</name>
    <name type="synonym">Ixodes sanguineus</name>
    <dbReference type="NCBI Taxonomy" id="34632"/>
    <lineage>
        <taxon>Eukaryota</taxon>
        <taxon>Metazoa</taxon>
        <taxon>Ecdysozoa</taxon>
        <taxon>Arthropoda</taxon>
        <taxon>Chelicerata</taxon>
        <taxon>Arachnida</taxon>
        <taxon>Acari</taxon>
        <taxon>Parasitiformes</taxon>
        <taxon>Ixodida</taxon>
        <taxon>Ixodoidea</taxon>
        <taxon>Ixodidae</taxon>
        <taxon>Rhipicephalinae</taxon>
        <taxon>Rhipicephalus</taxon>
        <taxon>Rhipicephalus</taxon>
    </lineage>
</organism>
<evidence type="ECO:0000313" key="2">
    <source>
        <dbReference type="Proteomes" id="UP000821837"/>
    </source>
</evidence>
<proteinExistence type="predicted"/>
<name>A0A9D4SML7_RHISA</name>
<sequence>MLVRQTLKPSPSQQQRRPKIPALPLDDFKIVYSPQAGLKLAKWNIVTSIHASGRASGLSQRDFNDKVRVQVQRAEYLISVSTAAKEDAKKLVSIKRIQLGGNFYNVNCNVRTPDDVSRGVINGLIPGTSTAELMAGIRAPARYTVLHARMLNQSIPAVVFFEGPHVPYYIIFQSIDFRCRPYR</sequence>
<keyword evidence="2" id="KW-1185">Reference proteome</keyword>
<reference evidence="1" key="2">
    <citation type="submission" date="2021-09" db="EMBL/GenBank/DDBJ databases">
        <authorList>
            <person name="Jia N."/>
            <person name="Wang J."/>
            <person name="Shi W."/>
            <person name="Du L."/>
            <person name="Sun Y."/>
            <person name="Zhan W."/>
            <person name="Jiang J."/>
            <person name="Wang Q."/>
            <person name="Zhang B."/>
            <person name="Ji P."/>
            <person name="Sakyi L.B."/>
            <person name="Cui X."/>
            <person name="Yuan T."/>
            <person name="Jiang B."/>
            <person name="Yang W."/>
            <person name="Lam T.T.-Y."/>
            <person name="Chang Q."/>
            <person name="Ding S."/>
            <person name="Wang X."/>
            <person name="Zhu J."/>
            <person name="Ruan X."/>
            <person name="Zhao L."/>
            <person name="Wei J."/>
            <person name="Que T."/>
            <person name="Du C."/>
            <person name="Cheng J."/>
            <person name="Dai P."/>
            <person name="Han X."/>
            <person name="Huang E."/>
            <person name="Gao Y."/>
            <person name="Liu J."/>
            <person name="Shao H."/>
            <person name="Ye R."/>
            <person name="Li L."/>
            <person name="Wei W."/>
            <person name="Wang X."/>
            <person name="Wang C."/>
            <person name="Huo Q."/>
            <person name="Li W."/>
            <person name="Guo W."/>
            <person name="Chen H."/>
            <person name="Chen S."/>
            <person name="Zhou L."/>
            <person name="Zhou L."/>
            <person name="Ni X."/>
            <person name="Tian J."/>
            <person name="Zhou Y."/>
            <person name="Sheng Y."/>
            <person name="Liu T."/>
            <person name="Pan Y."/>
            <person name="Xia L."/>
            <person name="Li J."/>
            <person name="Zhao F."/>
            <person name="Cao W."/>
        </authorList>
    </citation>
    <scope>NUCLEOTIDE SEQUENCE</scope>
    <source>
        <strain evidence="1">Rsan-2018</strain>
        <tissue evidence="1">Larvae</tissue>
    </source>
</reference>